<evidence type="ECO:0000256" key="5">
    <source>
        <dbReference type="ARBA" id="ARBA00022692"/>
    </source>
</evidence>
<sequence length="368" mass="39962">MSFAAPNTKSPTRWLTSAIADRLANGALFSLIAIHLLAALSLVFILAFVRPAQAAEDIACGAKDLVAELRKTDPTAYAKLKAEGDAVKNSGSRFWKLEKPGQEPDWLLGTMHLSDPRVTDMPTEAKAAFDKASTVLLESDEILDQARASAKLMAKPDLLMFSGNATIRDYLNPADQIVLEQGLKKRGIPLATVIKMKPYILSSMVALSSCELSRKASGAPFLDMKLAKDGQASGKAVKGVETLAEQIEAMASLPMDFHVRSLVSIVRYPQFTADMMETTLGLYLEGNIGMVFPASTFFAPEKSDSDFKDMAVFERRLITDRNHHMADRGAPILAEGNVFMAVGALHLIGDEGLIELLKKKGYKATPVM</sequence>
<keyword evidence="5" id="KW-0812">Transmembrane</keyword>
<evidence type="ECO:0000256" key="10">
    <source>
        <dbReference type="ARBA" id="ARBA00023049"/>
    </source>
</evidence>
<dbReference type="GO" id="GO:0046872">
    <property type="term" value="F:metal ion binding"/>
    <property type="evidence" value="ECO:0007669"/>
    <property type="project" value="UniProtKB-KW"/>
</dbReference>
<keyword evidence="8" id="KW-0378">Hydrolase</keyword>
<dbReference type="AlphaFoldDB" id="A0A936YNX6"/>
<dbReference type="RefSeq" id="WP_201661712.1">
    <property type="nucleotide sequence ID" value="NZ_JAEQNC010000011.1"/>
</dbReference>
<comment type="cofactor">
    <cofactor evidence="2">
        <name>Co(2+)</name>
        <dbReference type="ChEBI" id="CHEBI:48828"/>
    </cofactor>
</comment>
<evidence type="ECO:0000256" key="6">
    <source>
        <dbReference type="ARBA" id="ARBA00022723"/>
    </source>
</evidence>
<evidence type="ECO:0000256" key="4">
    <source>
        <dbReference type="ARBA" id="ARBA00022670"/>
    </source>
</evidence>
<keyword evidence="6" id="KW-0479">Metal-binding</keyword>
<evidence type="ECO:0000256" key="3">
    <source>
        <dbReference type="ARBA" id="ARBA00004479"/>
    </source>
</evidence>
<dbReference type="GO" id="GO:0004222">
    <property type="term" value="F:metalloendopeptidase activity"/>
    <property type="evidence" value="ECO:0007669"/>
    <property type="project" value="TreeGrafter"/>
</dbReference>
<dbReference type="GO" id="GO:0030178">
    <property type="term" value="P:negative regulation of Wnt signaling pathway"/>
    <property type="evidence" value="ECO:0007669"/>
    <property type="project" value="InterPro"/>
</dbReference>
<protein>
    <submittedName>
        <fullName evidence="13">TraB/GumN family protein</fullName>
    </submittedName>
</protein>
<reference evidence="13" key="1">
    <citation type="submission" date="2021-01" db="EMBL/GenBank/DDBJ databases">
        <title>Rhizobium sp. strain KVB221 16S ribosomal RNA gene Genome sequencing and assembly.</title>
        <authorList>
            <person name="Kang M."/>
        </authorList>
    </citation>
    <scope>NUCLEOTIDE SEQUENCE</scope>
    <source>
        <strain evidence="13">KVB221</strain>
    </source>
</reference>
<keyword evidence="9" id="KW-1133">Transmembrane helix</keyword>
<evidence type="ECO:0000313" key="14">
    <source>
        <dbReference type="Proteomes" id="UP000633219"/>
    </source>
</evidence>
<keyword evidence="14" id="KW-1185">Reference proteome</keyword>
<dbReference type="PANTHER" id="PTHR31120:SF6">
    <property type="entry name" value="METALLOPROTEASE TIKI HOMOLOG"/>
    <property type="match status" value="1"/>
</dbReference>
<dbReference type="EMBL" id="JAEQNC010000011">
    <property type="protein sequence ID" value="MBL0374069.1"/>
    <property type="molecule type" value="Genomic_DNA"/>
</dbReference>
<name>A0A936YNX6_9HYPH</name>
<evidence type="ECO:0000256" key="8">
    <source>
        <dbReference type="ARBA" id="ARBA00022801"/>
    </source>
</evidence>
<organism evidence="13 14">
    <name type="scientific">Rhizobium setariae</name>
    <dbReference type="NCBI Taxonomy" id="2801340"/>
    <lineage>
        <taxon>Bacteria</taxon>
        <taxon>Pseudomonadati</taxon>
        <taxon>Pseudomonadota</taxon>
        <taxon>Alphaproteobacteria</taxon>
        <taxon>Hyphomicrobiales</taxon>
        <taxon>Rhizobiaceae</taxon>
        <taxon>Rhizobium/Agrobacterium group</taxon>
        <taxon>Rhizobium</taxon>
    </lineage>
</organism>
<evidence type="ECO:0000313" key="13">
    <source>
        <dbReference type="EMBL" id="MBL0374069.1"/>
    </source>
</evidence>
<keyword evidence="12" id="KW-0325">Glycoprotein</keyword>
<evidence type="ECO:0000256" key="9">
    <source>
        <dbReference type="ARBA" id="ARBA00022989"/>
    </source>
</evidence>
<keyword evidence="11" id="KW-0472">Membrane</keyword>
<evidence type="ECO:0000256" key="11">
    <source>
        <dbReference type="ARBA" id="ARBA00023136"/>
    </source>
</evidence>
<dbReference type="InterPro" id="IPR002816">
    <property type="entry name" value="TraB/PrgY/GumN_fam"/>
</dbReference>
<keyword evidence="4" id="KW-0645">Protease</keyword>
<evidence type="ECO:0000256" key="2">
    <source>
        <dbReference type="ARBA" id="ARBA00001941"/>
    </source>
</evidence>
<comment type="subcellular location">
    <subcellularLocation>
        <location evidence="3">Membrane</location>
        <topology evidence="3">Single-pass type I membrane protein</topology>
    </subcellularLocation>
</comment>
<gene>
    <name evidence="13" type="ORF">JJB09_18770</name>
</gene>
<accession>A0A936YNX6</accession>
<proteinExistence type="predicted"/>
<keyword evidence="10" id="KW-0482">Metalloprotease</keyword>
<dbReference type="Pfam" id="PF01963">
    <property type="entry name" value="TraB_PrgY_gumN"/>
    <property type="match status" value="1"/>
</dbReference>
<comment type="cofactor">
    <cofactor evidence="1">
        <name>Mn(2+)</name>
        <dbReference type="ChEBI" id="CHEBI:29035"/>
    </cofactor>
</comment>
<evidence type="ECO:0000256" key="12">
    <source>
        <dbReference type="ARBA" id="ARBA00023180"/>
    </source>
</evidence>
<evidence type="ECO:0000256" key="1">
    <source>
        <dbReference type="ARBA" id="ARBA00001936"/>
    </source>
</evidence>
<comment type="caution">
    <text evidence="13">The sequence shown here is derived from an EMBL/GenBank/DDBJ whole genome shotgun (WGS) entry which is preliminary data.</text>
</comment>
<keyword evidence="7" id="KW-0732">Signal</keyword>
<evidence type="ECO:0000256" key="7">
    <source>
        <dbReference type="ARBA" id="ARBA00022729"/>
    </source>
</evidence>
<dbReference type="GO" id="GO:0016020">
    <property type="term" value="C:membrane"/>
    <property type="evidence" value="ECO:0007669"/>
    <property type="project" value="UniProtKB-SubCell"/>
</dbReference>
<dbReference type="CDD" id="cd14789">
    <property type="entry name" value="Tiki"/>
    <property type="match status" value="1"/>
</dbReference>
<dbReference type="InterPro" id="IPR040230">
    <property type="entry name" value="TIKI1/2-like"/>
</dbReference>
<dbReference type="Proteomes" id="UP000633219">
    <property type="component" value="Unassembled WGS sequence"/>
</dbReference>
<dbReference type="GO" id="GO:0006508">
    <property type="term" value="P:proteolysis"/>
    <property type="evidence" value="ECO:0007669"/>
    <property type="project" value="UniProtKB-KW"/>
</dbReference>
<dbReference type="PANTHER" id="PTHR31120">
    <property type="entry name" value="METALLOPROTEASE TIKI"/>
    <property type="match status" value="1"/>
</dbReference>